<proteinExistence type="predicted"/>
<feature type="chain" id="PRO_5044349279" description="ABC-type transport auxiliary lipoprotein component domain-containing protein" evidence="1">
    <location>
        <begin position="26"/>
        <end position="227"/>
    </location>
</feature>
<reference evidence="2" key="1">
    <citation type="submission" date="2022-11" db="EMBL/GenBank/DDBJ databases">
        <title>Chitin-degrading and fungicidal potential of chitinolytic bacterial strains from marine environment of the Pacific Ocean regions.</title>
        <authorList>
            <person name="Pentekhina I."/>
            <person name="Nedashkovskaya O."/>
            <person name="Seitkalieva A."/>
            <person name="Podvolotskaya A."/>
            <person name="Tekutyeva L."/>
            <person name="Balabanova L."/>
        </authorList>
    </citation>
    <scope>NUCLEOTIDE SEQUENCE</scope>
    <source>
        <strain evidence="2">KMM 6838</strain>
    </source>
</reference>
<organism evidence="2 3">
    <name type="scientific">Microbulbifer thermotolerans</name>
    <dbReference type="NCBI Taxonomy" id="252514"/>
    <lineage>
        <taxon>Bacteria</taxon>
        <taxon>Pseudomonadati</taxon>
        <taxon>Pseudomonadota</taxon>
        <taxon>Gammaproteobacteria</taxon>
        <taxon>Cellvibrionales</taxon>
        <taxon>Microbulbiferaceae</taxon>
        <taxon>Microbulbifer</taxon>
    </lineage>
</organism>
<accession>A0AB35I1D8</accession>
<dbReference type="GeneID" id="76609520"/>
<dbReference type="AlphaFoldDB" id="A0AB35I1D8"/>
<evidence type="ECO:0000313" key="3">
    <source>
        <dbReference type="Proteomes" id="UP001209730"/>
    </source>
</evidence>
<evidence type="ECO:0000256" key="1">
    <source>
        <dbReference type="SAM" id="SignalP"/>
    </source>
</evidence>
<gene>
    <name evidence="2" type="ORF">OQJ68_14375</name>
</gene>
<dbReference type="RefSeq" id="WP_139223162.1">
    <property type="nucleotide sequence ID" value="NZ_CP014864.1"/>
</dbReference>
<feature type="signal peptide" evidence="1">
    <location>
        <begin position="1"/>
        <end position="25"/>
    </location>
</feature>
<evidence type="ECO:0000313" key="2">
    <source>
        <dbReference type="EMBL" id="MCX2802976.1"/>
    </source>
</evidence>
<protein>
    <recommendedName>
        <fullName evidence="4">ABC-type transport auxiliary lipoprotein component domain-containing protein</fullName>
    </recommendedName>
</protein>
<evidence type="ECO:0008006" key="4">
    <source>
        <dbReference type="Google" id="ProtNLM"/>
    </source>
</evidence>
<sequence>MNTLPLRRLLQAGLLFLGLNSGAQAQGFFGFGGDEQTPSLTLAPAQVAVDIPTPVQGNNLAVLLAQAGSDNSLSALKEAAARKFSDLLERKWRDRLQAFFADEEVPLVQRDGFLTMQSYLNVIVSKQLTDLKPSGDREVEWGLLELSGDFHYQLKNTSGELLHEELLKIADLRVQEKYRIETRRDGSKIEDTTDAAIERALEELVDRLQDRIEDNIEADQLREWASL</sequence>
<name>A0AB35I1D8_MICTH</name>
<keyword evidence="1" id="KW-0732">Signal</keyword>
<dbReference type="Proteomes" id="UP001209730">
    <property type="component" value="Unassembled WGS sequence"/>
</dbReference>
<dbReference type="EMBL" id="JAPHQB010000028">
    <property type="protein sequence ID" value="MCX2802976.1"/>
    <property type="molecule type" value="Genomic_DNA"/>
</dbReference>
<comment type="caution">
    <text evidence="2">The sequence shown here is derived from an EMBL/GenBank/DDBJ whole genome shotgun (WGS) entry which is preliminary data.</text>
</comment>